<accession>A0A9D4KWQ2</accession>
<dbReference type="Proteomes" id="UP000828390">
    <property type="component" value="Unassembled WGS sequence"/>
</dbReference>
<reference evidence="2" key="2">
    <citation type="submission" date="2020-11" db="EMBL/GenBank/DDBJ databases">
        <authorList>
            <person name="McCartney M.A."/>
            <person name="Auch B."/>
            <person name="Kono T."/>
            <person name="Mallez S."/>
            <person name="Becker A."/>
            <person name="Gohl D.M."/>
            <person name="Silverstein K.A.T."/>
            <person name="Koren S."/>
            <person name="Bechman K.B."/>
            <person name="Herman A."/>
            <person name="Abrahante J.E."/>
            <person name="Garbe J."/>
        </authorList>
    </citation>
    <scope>NUCLEOTIDE SEQUENCE</scope>
    <source>
        <strain evidence="2">Duluth1</strain>
        <tissue evidence="2">Whole animal</tissue>
    </source>
</reference>
<protein>
    <submittedName>
        <fullName evidence="2">Uncharacterized protein</fullName>
    </submittedName>
</protein>
<dbReference type="AlphaFoldDB" id="A0A9D4KWQ2"/>
<evidence type="ECO:0000313" key="3">
    <source>
        <dbReference type="Proteomes" id="UP000828390"/>
    </source>
</evidence>
<feature type="transmembrane region" description="Helical" evidence="1">
    <location>
        <begin position="72"/>
        <end position="93"/>
    </location>
</feature>
<gene>
    <name evidence="2" type="ORF">DPMN_089574</name>
</gene>
<reference evidence="2" key="1">
    <citation type="journal article" date="2019" name="bioRxiv">
        <title>The Genome of the Zebra Mussel, Dreissena polymorpha: A Resource for Invasive Species Research.</title>
        <authorList>
            <person name="McCartney M.A."/>
            <person name="Auch B."/>
            <person name="Kono T."/>
            <person name="Mallez S."/>
            <person name="Zhang Y."/>
            <person name="Obille A."/>
            <person name="Becker A."/>
            <person name="Abrahante J.E."/>
            <person name="Garbe J."/>
            <person name="Badalamenti J.P."/>
            <person name="Herman A."/>
            <person name="Mangelson H."/>
            <person name="Liachko I."/>
            <person name="Sullivan S."/>
            <person name="Sone E.D."/>
            <person name="Koren S."/>
            <person name="Silverstein K.A.T."/>
            <person name="Beckman K.B."/>
            <person name="Gohl D.M."/>
        </authorList>
    </citation>
    <scope>NUCLEOTIDE SEQUENCE</scope>
    <source>
        <strain evidence="2">Duluth1</strain>
        <tissue evidence="2">Whole animal</tissue>
    </source>
</reference>
<proteinExistence type="predicted"/>
<keyword evidence="3" id="KW-1185">Reference proteome</keyword>
<feature type="transmembrane region" description="Helical" evidence="1">
    <location>
        <begin position="39"/>
        <end position="60"/>
    </location>
</feature>
<keyword evidence="1" id="KW-1133">Transmembrane helix</keyword>
<evidence type="ECO:0000313" key="2">
    <source>
        <dbReference type="EMBL" id="KAH3847255.1"/>
    </source>
</evidence>
<sequence>MANFRVSFNVSMVIAAVLGELVSFVFFNHHSAWGRSIGVRYLITAFICQAVLVVILKWIIERHFSIHGWEDSAILALWLSLIYVTLQAPHVVYDHRSLSYFFAHALHKFAVLLLYNIFCFVRIRVKDYTCIEKQTMADFHVSFHIAMVIAAVLGELVSFVFFNGHSAWGRRIGDRYLITAFVCQAVLVVILKWIIDHYFSVHGWEDSAILALWLAAIYATLEAPHVVHDHHSLSYFFAHALHKFAVLFVMIFSLHHFRNY</sequence>
<dbReference type="EMBL" id="JAIWYP010000003">
    <property type="protein sequence ID" value="KAH3847255.1"/>
    <property type="molecule type" value="Genomic_DNA"/>
</dbReference>
<feature type="transmembrane region" description="Helical" evidence="1">
    <location>
        <begin position="233"/>
        <end position="254"/>
    </location>
</feature>
<evidence type="ECO:0000256" key="1">
    <source>
        <dbReference type="SAM" id="Phobius"/>
    </source>
</evidence>
<name>A0A9D4KWQ2_DREPO</name>
<feature type="transmembrane region" description="Helical" evidence="1">
    <location>
        <begin position="105"/>
        <end position="123"/>
    </location>
</feature>
<keyword evidence="1" id="KW-0812">Transmembrane</keyword>
<keyword evidence="1" id="KW-0472">Membrane</keyword>
<feature type="transmembrane region" description="Helical" evidence="1">
    <location>
        <begin position="176"/>
        <end position="195"/>
    </location>
</feature>
<comment type="caution">
    <text evidence="2">The sequence shown here is derived from an EMBL/GenBank/DDBJ whole genome shotgun (WGS) entry which is preliminary data.</text>
</comment>
<feature type="transmembrane region" description="Helical" evidence="1">
    <location>
        <begin position="6"/>
        <end position="27"/>
    </location>
</feature>
<feature type="transmembrane region" description="Helical" evidence="1">
    <location>
        <begin position="143"/>
        <end position="164"/>
    </location>
</feature>
<feature type="transmembrane region" description="Helical" evidence="1">
    <location>
        <begin position="201"/>
        <end position="221"/>
    </location>
</feature>
<organism evidence="2 3">
    <name type="scientific">Dreissena polymorpha</name>
    <name type="common">Zebra mussel</name>
    <name type="synonym">Mytilus polymorpha</name>
    <dbReference type="NCBI Taxonomy" id="45954"/>
    <lineage>
        <taxon>Eukaryota</taxon>
        <taxon>Metazoa</taxon>
        <taxon>Spiralia</taxon>
        <taxon>Lophotrochozoa</taxon>
        <taxon>Mollusca</taxon>
        <taxon>Bivalvia</taxon>
        <taxon>Autobranchia</taxon>
        <taxon>Heteroconchia</taxon>
        <taxon>Euheterodonta</taxon>
        <taxon>Imparidentia</taxon>
        <taxon>Neoheterodontei</taxon>
        <taxon>Myida</taxon>
        <taxon>Dreissenoidea</taxon>
        <taxon>Dreissenidae</taxon>
        <taxon>Dreissena</taxon>
    </lineage>
</organism>